<dbReference type="EMBL" id="LT984806">
    <property type="protein sequence ID" value="SPD46804.1"/>
    <property type="molecule type" value="Genomic_DNA"/>
</dbReference>
<evidence type="ECO:0000256" key="4">
    <source>
        <dbReference type="ARBA" id="ARBA00023002"/>
    </source>
</evidence>
<feature type="binding site" evidence="7">
    <location>
        <begin position="76"/>
        <end position="78"/>
    </location>
    <ligand>
        <name>FMN</name>
        <dbReference type="ChEBI" id="CHEBI:58210"/>
    </ligand>
</feature>
<dbReference type="RefSeq" id="WP_018004248.1">
    <property type="nucleotide sequence ID" value="NZ_AQUR01000073.1"/>
</dbReference>
<feature type="binding site" evidence="7">
    <location>
        <position position="127"/>
    </location>
    <ligand>
        <name>FMN</name>
        <dbReference type="ChEBI" id="CHEBI:58210"/>
    </ligand>
</feature>
<dbReference type="InterPro" id="IPR037396">
    <property type="entry name" value="FMN_HAD"/>
</dbReference>
<dbReference type="PIRSF" id="PIRSF000138">
    <property type="entry name" value="Al-hdrx_acd_dh"/>
    <property type="match status" value="1"/>
</dbReference>
<evidence type="ECO:0000256" key="6">
    <source>
        <dbReference type="PIRSR" id="PIRSR000138-1"/>
    </source>
</evidence>
<evidence type="ECO:0000259" key="8">
    <source>
        <dbReference type="PROSITE" id="PS51349"/>
    </source>
</evidence>
<dbReference type="InterPro" id="IPR008259">
    <property type="entry name" value="FMN_hydac_DH_AS"/>
</dbReference>
<name>A0A375H3I1_9BURK</name>
<evidence type="ECO:0000313" key="9">
    <source>
        <dbReference type="EMBL" id="SOZ34831.1"/>
    </source>
</evidence>
<dbReference type="GO" id="GO:0033720">
    <property type="term" value="F:(S)-mandelate dehydrogenase activity"/>
    <property type="evidence" value="ECO:0007669"/>
    <property type="project" value="UniProtKB-EC"/>
</dbReference>
<feature type="domain" description="FMN hydroxy acid dehydrogenase" evidence="8">
    <location>
        <begin position="1"/>
        <end position="379"/>
    </location>
</feature>
<feature type="binding site" evidence="7">
    <location>
        <position position="250"/>
    </location>
    <ligand>
        <name>FMN</name>
        <dbReference type="ChEBI" id="CHEBI:58210"/>
    </ligand>
</feature>
<feature type="binding site" evidence="7">
    <location>
        <begin position="305"/>
        <end position="309"/>
    </location>
    <ligand>
        <name>FMN</name>
        <dbReference type="ChEBI" id="CHEBI:58210"/>
    </ligand>
</feature>
<evidence type="ECO:0000256" key="2">
    <source>
        <dbReference type="ARBA" id="ARBA00022630"/>
    </source>
</evidence>
<reference evidence="11 12" key="1">
    <citation type="submission" date="2018-01" db="EMBL/GenBank/DDBJ databases">
        <authorList>
            <person name="Clerissi C."/>
        </authorList>
    </citation>
    <scope>NUCLEOTIDE SEQUENCE [LARGE SCALE GENOMIC DNA]</scope>
    <source>
        <strain evidence="9">Cupriavidus taiwanensis STM 6082</strain>
        <strain evidence="10">Cupriavidus taiwanensis STM 6160</strain>
    </source>
</reference>
<keyword evidence="12" id="KW-1185">Reference proteome</keyword>
<evidence type="ECO:0000256" key="1">
    <source>
        <dbReference type="ARBA" id="ARBA00001917"/>
    </source>
</evidence>
<dbReference type="CDD" id="cd02809">
    <property type="entry name" value="alpha_hydroxyacid_oxid_FMN"/>
    <property type="match status" value="1"/>
</dbReference>
<dbReference type="Gene3D" id="3.20.20.70">
    <property type="entry name" value="Aldolase class I"/>
    <property type="match status" value="1"/>
</dbReference>
<dbReference type="Proteomes" id="UP000255168">
    <property type="component" value="Chromosome I"/>
</dbReference>
<dbReference type="GO" id="GO:0005886">
    <property type="term" value="C:plasma membrane"/>
    <property type="evidence" value="ECO:0007669"/>
    <property type="project" value="TreeGrafter"/>
</dbReference>
<dbReference type="AlphaFoldDB" id="A0A375H3I1"/>
<feature type="binding site" evidence="7">
    <location>
        <begin position="328"/>
        <end position="329"/>
    </location>
    <ligand>
        <name>FMN</name>
        <dbReference type="ChEBI" id="CHEBI:58210"/>
    </ligand>
</feature>
<dbReference type="Proteomes" id="UP000256710">
    <property type="component" value="Unassembled WGS sequence"/>
</dbReference>
<organism evidence="10 11">
    <name type="scientific">Cupriavidus neocaledonicus</name>
    <dbReference type="NCBI Taxonomy" id="1040979"/>
    <lineage>
        <taxon>Bacteria</taxon>
        <taxon>Pseudomonadati</taxon>
        <taxon>Pseudomonadota</taxon>
        <taxon>Betaproteobacteria</taxon>
        <taxon>Burkholderiales</taxon>
        <taxon>Burkholderiaceae</taxon>
        <taxon>Cupriavidus</taxon>
    </lineage>
</organism>
<dbReference type="SUPFAM" id="SSF51395">
    <property type="entry name" value="FMN-linked oxidoreductases"/>
    <property type="match status" value="1"/>
</dbReference>
<gene>
    <name evidence="10" type="primary">mdlB</name>
    <name evidence="9" type="ORF">CBM2605_A140061</name>
    <name evidence="10" type="ORF">CBM2607_11744</name>
</gene>
<feature type="binding site" evidence="7">
    <location>
        <position position="277"/>
    </location>
    <ligand>
        <name>glyoxylate</name>
        <dbReference type="ChEBI" id="CHEBI:36655"/>
    </ligand>
</feature>
<dbReference type="PANTHER" id="PTHR10578">
    <property type="entry name" value="S -2-HYDROXY-ACID OXIDASE-RELATED"/>
    <property type="match status" value="1"/>
</dbReference>
<dbReference type="GO" id="GO:0010181">
    <property type="term" value="F:FMN binding"/>
    <property type="evidence" value="ECO:0007669"/>
    <property type="project" value="InterPro"/>
</dbReference>
<evidence type="ECO:0000313" key="12">
    <source>
        <dbReference type="Proteomes" id="UP000256710"/>
    </source>
</evidence>
<comment type="similarity">
    <text evidence="5">Belongs to the FMN-dependent alpha-hydroxy acid dehydrogenase family.</text>
</comment>
<feature type="binding site" evidence="7">
    <location>
        <position position="163"/>
    </location>
    <ligand>
        <name>glyoxylate</name>
        <dbReference type="ChEBI" id="CHEBI:36655"/>
    </ligand>
</feature>
<dbReference type="EMBL" id="OFTC01000006">
    <property type="protein sequence ID" value="SOZ34831.1"/>
    <property type="molecule type" value="Genomic_DNA"/>
</dbReference>
<feature type="binding site" evidence="7">
    <location>
        <position position="154"/>
    </location>
    <ligand>
        <name>FMN</name>
        <dbReference type="ChEBI" id="CHEBI:58210"/>
    </ligand>
</feature>
<dbReference type="InterPro" id="IPR000262">
    <property type="entry name" value="FMN-dep_DH"/>
</dbReference>
<dbReference type="PROSITE" id="PS51349">
    <property type="entry name" value="FMN_HYDROXY_ACID_DH_2"/>
    <property type="match status" value="1"/>
</dbReference>
<protein>
    <submittedName>
        <fullName evidence="10">(S)-mandelate dehydrogenase</fullName>
        <ecNumber evidence="10">1.1.99.31</ecNumber>
    </submittedName>
</protein>
<dbReference type="GO" id="GO:0004459">
    <property type="term" value="F:L-lactate dehydrogenase (NAD+) activity"/>
    <property type="evidence" value="ECO:0007669"/>
    <property type="project" value="TreeGrafter"/>
</dbReference>
<feature type="binding site" evidence="7">
    <location>
        <position position="274"/>
    </location>
    <ligand>
        <name>glyoxylate</name>
        <dbReference type="ChEBI" id="CHEBI:36655"/>
    </ligand>
</feature>
<keyword evidence="4 10" id="KW-0560">Oxidoreductase</keyword>
<keyword evidence="3 7" id="KW-0288">FMN</keyword>
<keyword evidence="2 7" id="KW-0285">Flavoprotein</keyword>
<dbReference type="FunFam" id="3.20.20.70:FF:000029">
    <property type="entry name" value="L-lactate dehydrogenase"/>
    <property type="match status" value="1"/>
</dbReference>
<feature type="binding site" evidence="7">
    <location>
        <position position="23"/>
    </location>
    <ligand>
        <name>glyoxylate</name>
        <dbReference type="ChEBI" id="CHEBI:36655"/>
    </ligand>
</feature>
<evidence type="ECO:0000313" key="11">
    <source>
        <dbReference type="Proteomes" id="UP000255168"/>
    </source>
</evidence>
<dbReference type="InterPro" id="IPR012133">
    <property type="entry name" value="Alpha-hydoxy_acid_DH_FMN"/>
</dbReference>
<dbReference type="PROSITE" id="PS00557">
    <property type="entry name" value="FMN_HYDROXY_ACID_DH_1"/>
    <property type="match status" value="1"/>
</dbReference>
<dbReference type="PANTHER" id="PTHR10578:SF107">
    <property type="entry name" value="2-HYDROXYACID OXIDASE 1"/>
    <property type="match status" value="1"/>
</dbReference>
<accession>A0A375H3I1</accession>
<evidence type="ECO:0000256" key="5">
    <source>
        <dbReference type="ARBA" id="ARBA00024042"/>
    </source>
</evidence>
<dbReference type="Pfam" id="PF01070">
    <property type="entry name" value="FMN_dh"/>
    <property type="match status" value="1"/>
</dbReference>
<evidence type="ECO:0000256" key="7">
    <source>
        <dbReference type="PIRSR" id="PIRSR000138-2"/>
    </source>
</evidence>
<evidence type="ECO:0000256" key="3">
    <source>
        <dbReference type="ARBA" id="ARBA00022643"/>
    </source>
</evidence>
<feature type="binding site" evidence="7">
    <location>
        <position position="105"/>
    </location>
    <ligand>
        <name>FMN</name>
        <dbReference type="ChEBI" id="CHEBI:58210"/>
    </ligand>
</feature>
<feature type="binding site" evidence="7">
    <location>
        <position position="129"/>
    </location>
    <ligand>
        <name>glyoxylate</name>
        <dbReference type="ChEBI" id="CHEBI:36655"/>
    </ligand>
</feature>
<comment type="cofactor">
    <cofactor evidence="1">
        <name>FMN</name>
        <dbReference type="ChEBI" id="CHEBI:58210"/>
    </cofactor>
</comment>
<dbReference type="EC" id="1.1.99.31" evidence="10"/>
<sequence>MLLNTEDFRCRARKHLPRFVFDYIEGAADDGHCLRRNLGDLAAMALTPRVLRDTTAVDTSIEVFGRRWALPFGIAPTGLNGLVRPRGDGLLATAASRRGIPFALSTASNMRLEDVRAAAPESVQWMQLYVMHRDMAGQIVERAARAKYEALILTVDVPVSGNREADLRNGFRIPFKPTAKLAWDVITHPRWSMRMLPGGAPEFANLTATGGKAGSANMQAALLSRAMDRSLVWETLAWLRGLWQGPLLLKGILHPDDARLALDHGVDGLIVSNHGGRQNDASPSAISALPRVVAAINGRIPVFMDGGIRRGGDIAKALALGATAAFVGRPALYGLAANGAEGAEAVIGLLAAELVRSMTLLGATSASALPGALESTNSSLACSQAWTAVSLPHFV</sequence>
<evidence type="ECO:0000313" key="10">
    <source>
        <dbReference type="EMBL" id="SPD46804.1"/>
    </source>
</evidence>
<proteinExistence type="inferred from homology"/>
<feature type="active site" description="Proton acceptor" evidence="6">
    <location>
        <position position="274"/>
    </location>
</feature>
<dbReference type="InterPro" id="IPR013785">
    <property type="entry name" value="Aldolase_TIM"/>
</dbReference>
<dbReference type="GO" id="GO:0009060">
    <property type="term" value="P:aerobic respiration"/>
    <property type="evidence" value="ECO:0007669"/>
    <property type="project" value="TreeGrafter"/>
</dbReference>
<feature type="binding site" evidence="7">
    <location>
        <position position="272"/>
    </location>
    <ligand>
        <name>FMN</name>
        <dbReference type="ChEBI" id="CHEBI:58210"/>
    </ligand>
</feature>